<name>A0A6A5G0K9_CAERE</name>
<protein>
    <recommendedName>
        <fullName evidence="1">F-box domain-containing protein</fullName>
    </recommendedName>
</protein>
<accession>A0A6A5G0K9</accession>
<dbReference type="PROSITE" id="PS50181">
    <property type="entry name" value="FBOX"/>
    <property type="match status" value="1"/>
</dbReference>
<organism evidence="2 3">
    <name type="scientific">Caenorhabditis remanei</name>
    <name type="common">Caenorhabditis vulgaris</name>
    <dbReference type="NCBI Taxonomy" id="31234"/>
    <lineage>
        <taxon>Eukaryota</taxon>
        <taxon>Metazoa</taxon>
        <taxon>Ecdysozoa</taxon>
        <taxon>Nematoda</taxon>
        <taxon>Chromadorea</taxon>
        <taxon>Rhabditida</taxon>
        <taxon>Rhabditina</taxon>
        <taxon>Rhabditomorpha</taxon>
        <taxon>Rhabditoidea</taxon>
        <taxon>Rhabditidae</taxon>
        <taxon>Peloderinae</taxon>
        <taxon>Caenorhabditis</taxon>
    </lineage>
</organism>
<dbReference type="EMBL" id="WUAV01000006">
    <property type="protein sequence ID" value="KAF1748470.1"/>
    <property type="molecule type" value="Genomic_DNA"/>
</dbReference>
<evidence type="ECO:0000313" key="2">
    <source>
        <dbReference type="EMBL" id="KAF1748470.1"/>
    </source>
</evidence>
<gene>
    <name evidence="2" type="ORF">GCK72_024937</name>
</gene>
<sequence length="339" mass="39966">MKLLKFPWLVLIKILKFMKIPDLINISLTSRRLREQYTNEINPGQIEIEICNYSADIWIGEFEIKFSSFTTDDIAPIGVRTIGPFTFNVFCLFGDENKSWETVVEDIYTPCWTLAQYYMTIFPKAELGLFCCQDELNERTLQLLSSWDLDLFKEKLFKFPVESENNKNLANQYCKKNHMSAIGYHWDKINIGTKNYGEVESKFRFSDCWLSDKYWTNYVLVSGLKIGIEAWRDLIKTWTRGKLNELVFVRASVVTGLNMLEVTEGFLTHIWNDEEMAKFEERTHFSAYFEQKGTIIHNNFGRKASLHFDQENSIFTMVVWNTRVFKKCLFLFPEIQALF</sequence>
<feature type="domain" description="F-box" evidence="1">
    <location>
        <begin position="1"/>
        <end position="35"/>
    </location>
</feature>
<dbReference type="Pfam" id="PF00646">
    <property type="entry name" value="F-box"/>
    <property type="match status" value="1"/>
</dbReference>
<dbReference type="RefSeq" id="XP_003099814.2">
    <property type="nucleotide sequence ID" value="XM_003099766.2"/>
</dbReference>
<comment type="caution">
    <text evidence="2">The sequence shown here is derived from an EMBL/GenBank/DDBJ whole genome shotgun (WGS) entry which is preliminary data.</text>
</comment>
<evidence type="ECO:0000313" key="3">
    <source>
        <dbReference type="Proteomes" id="UP000483820"/>
    </source>
</evidence>
<proteinExistence type="predicted"/>
<dbReference type="InterPro" id="IPR001810">
    <property type="entry name" value="F-box_dom"/>
</dbReference>
<dbReference type="GeneID" id="9826116"/>
<dbReference type="CDD" id="cd09917">
    <property type="entry name" value="F-box_SF"/>
    <property type="match status" value="1"/>
</dbReference>
<evidence type="ECO:0000259" key="1">
    <source>
        <dbReference type="PROSITE" id="PS50181"/>
    </source>
</evidence>
<dbReference type="Proteomes" id="UP000483820">
    <property type="component" value="Chromosome X"/>
</dbReference>
<dbReference type="KEGG" id="crq:GCK72_024937"/>
<dbReference type="CTD" id="9826116"/>
<dbReference type="AlphaFoldDB" id="A0A6A5G0K9"/>
<reference evidence="2 3" key="1">
    <citation type="submission" date="2019-12" db="EMBL/GenBank/DDBJ databases">
        <title>Chromosome-level assembly of the Caenorhabditis remanei genome.</title>
        <authorList>
            <person name="Teterina A.A."/>
            <person name="Willis J.H."/>
            <person name="Phillips P.C."/>
        </authorList>
    </citation>
    <scope>NUCLEOTIDE SEQUENCE [LARGE SCALE GENOMIC DNA]</scope>
    <source>
        <strain evidence="2 3">PX506</strain>
        <tissue evidence="2">Whole organism</tissue>
    </source>
</reference>